<evidence type="ECO:0000313" key="1">
    <source>
        <dbReference type="EMBL" id="KAJ6981640.1"/>
    </source>
</evidence>
<dbReference type="Proteomes" id="UP001164929">
    <property type="component" value="Chromosome 10"/>
</dbReference>
<comment type="caution">
    <text evidence="1">The sequence shown here is derived from an EMBL/GenBank/DDBJ whole genome shotgun (WGS) entry which is preliminary data.</text>
</comment>
<accession>A0AAD6MA06</accession>
<sequence>MVWLAPAPALRLRLYICGPQQYRSCGLAELSINGE</sequence>
<reference evidence="1" key="1">
    <citation type="journal article" date="2023" name="Mol. Ecol. Resour.">
        <title>Chromosome-level genome assembly of a triploid poplar Populus alba 'Berolinensis'.</title>
        <authorList>
            <person name="Chen S."/>
            <person name="Yu Y."/>
            <person name="Wang X."/>
            <person name="Wang S."/>
            <person name="Zhang T."/>
            <person name="Zhou Y."/>
            <person name="He R."/>
            <person name="Meng N."/>
            <person name="Wang Y."/>
            <person name="Liu W."/>
            <person name="Liu Z."/>
            <person name="Liu J."/>
            <person name="Guo Q."/>
            <person name="Huang H."/>
            <person name="Sederoff R.R."/>
            <person name="Wang G."/>
            <person name="Qu G."/>
            <person name="Chen S."/>
        </authorList>
    </citation>
    <scope>NUCLEOTIDE SEQUENCE</scope>
    <source>
        <strain evidence="1">SC-2020</strain>
    </source>
</reference>
<keyword evidence="2" id="KW-1185">Reference proteome</keyword>
<dbReference type="EMBL" id="JAQIZT010000010">
    <property type="protein sequence ID" value="KAJ6981640.1"/>
    <property type="molecule type" value="Genomic_DNA"/>
</dbReference>
<dbReference type="AlphaFoldDB" id="A0AAD6MA06"/>
<protein>
    <submittedName>
        <fullName evidence="1">Uncharacterized protein</fullName>
    </submittedName>
</protein>
<proteinExistence type="predicted"/>
<gene>
    <name evidence="1" type="ORF">NC653_024900</name>
</gene>
<name>A0AAD6MA06_9ROSI</name>
<evidence type="ECO:0000313" key="2">
    <source>
        <dbReference type="Proteomes" id="UP001164929"/>
    </source>
</evidence>
<organism evidence="1 2">
    <name type="scientific">Populus alba x Populus x berolinensis</name>
    <dbReference type="NCBI Taxonomy" id="444605"/>
    <lineage>
        <taxon>Eukaryota</taxon>
        <taxon>Viridiplantae</taxon>
        <taxon>Streptophyta</taxon>
        <taxon>Embryophyta</taxon>
        <taxon>Tracheophyta</taxon>
        <taxon>Spermatophyta</taxon>
        <taxon>Magnoliopsida</taxon>
        <taxon>eudicotyledons</taxon>
        <taxon>Gunneridae</taxon>
        <taxon>Pentapetalae</taxon>
        <taxon>rosids</taxon>
        <taxon>fabids</taxon>
        <taxon>Malpighiales</taxon>
        <taxon>Salicaceae</taxon>
        <taxon>Saliceae</taxon>
        <taxon>Populus</taxon>
    </lineage>
</organism>